<organism evidence="1">
    <name type="scientific">Myoviridae sp. ctgXL3</name>
    <dbReference type="NCBI Taxonomy" id="2826681"/>
    <lineage>
        <taxon>Viruses</taxon>
        <taxon>Duplodnaviria</taxon>
        <taxon>Heunggongvirae</taxon>
        <taxon>Uroviricota</taxon>
        <taxon>Caudoviricetes</taxon>
    </lineage>
</organism>
<reference evidence="1" key="1">
    <citation type="journal article" date="2021" name="Proc. Natl. Acad. Sci. U.S.A.">
        <title>A Catalog of Tens of Thousands of Viruses from Human Metagenomes Reveals Hidden Associations with Chronic Diseases.</title>
        <authorList>
            <person name="Tisza M.J."/>
            <person name="Buck C.B."/>
        </authorList>
    </citation>
    <scope>NUCLEOTIDE SEQUENCE</scope>
    <source>
        <strain evidence="1">CtgXL3</strain>
    </source>
</reference>
<sequence length="142" mass="16549">MLHGDISNQSGTTIAFRCEDFLIKFHNDTLTDKVVTFFAGKEKRAEVDNKVLSVMEHLYRNTEYNVDLVIERKNYTDKLKSMVEDMPCSRVVLIDNLNNIGSRILVGDLSYYVDDDYERRRQINSNYAVTLNELRSMTRIGR</sequence>
<protein>
    <submittedName>
        <fullName evidence="1">Uncharacterized protein</fullName>
    </submittedName>
</protein>
<name>A0A8S5QRQ9_9CAUD</name>
<dbReference type="EMBL" id="BK015712">
    <property type="protein sequence ID" value="DAE21513.1"/>
    <property type="molecule type" value="Genomic_DNA"/>
</dbReference>
<accession>A0A8S5QRQ9</accession>
<evidence type="ECO:0000313" key="1">
    <source>
        <dbReference type="EMBL" id="DAE21513.1"/>
    </source>
</evidence>
<proteinExistence type="predicted"/>